<dbReference type="InterPro" id="IPR019619">
    <property type="entry name" value="DUF2490"/>
</dbReference>
<reference evidence="2" key="1">
    <citation type="submission" date="2022-04" db="EMBL/GenBank/DDBJ databases">
        <title>Hymenobacter sp. isolated from the air.</title>
        <authorList>
            <person name="Won M."/>
            <person name="Lee C.-M."/>
            <person name="Woen H.-Y."/>
            <person name="Kwon S.-W."/>
        </authorList>
    </citation>
    <scope>NUCLEOTIDE SEQUENCE</scope>
    <source>
        <strain evidence="2">5420S-77</strain>
    </source>
</reference>
<name>A0ABY4G1F8_9BACT</name>
<keyword evidence="1" id="KW-0732">Signal</keyword>
<evidence type="ECO:0000313" key="3">
    <source>
        <dbReference type="Proteomes" id="UP000830401"/>
    </source>
</evidence>
<organism evidence="2 3">
    <name type="scientific">Hymenobacter volaticus</name>
    <dbReference type="NCBI Taxonomy" id="2932254"/>
    <lineage>
        <taxon>Bacteria</taxon>
        <taxon>Pseudomonadati</taxon>
        <taxon>Bacteroidota</taxon>
        <taxon>Cytophagia</taxon>
        <taxon>Cytophagales</taxon>
        <taxon>Hymenobacteraceae</taxon>
        <taxon>Hymenobacter</taxon>
    </lineage>
</organism>
<protein>
    <submittedName>
        <fullName evidence="2">DUF2490 domain-containing protein</fullName>
    </submittedName>
</protein>
<gene>
    <name evidence="2" type="ORF">MUN86_14070</name>
</gene>
<dbReference type="EMBL" id="CP095061">
    <property type="protein sequence ID" value="UOQ64695.1"/>
    <property type="molecule type" value="Genomic_DNA"/>
</dbReference>
<dbReference type="RefSeq" id="WP_245118639.1">
    <property type="nucleotide sequence ID" value="NZ_CP095061.1"/>
</dbReference>
<keyword evidence="3" id="KW-1185">Reference proteome</keyword>
<feature type="chain" id="PRO_5045857580" evidence="1">
    <location>
        <begin position="25"/>
        <end position="265"/>
    </location>
</feature>
<evidence type="ECO:0000256" key="1">
    <source>
        <dbReference type="SAM" id="SignalP"/>
    </source>
</evidence>
<evidence type="ECO:0000313" key="2">
    <source>
        <dbReference type="EMBL" id="UOQ64695.1"/>
    </source>
</evidence>
<accession>A0ABY4G1F8</accession>
<feature type="signal peptide" evidence="1">
    <location>
        <begin position="1"/>
        <end position="24"/>
    </location>
</feature>
<dbReference type="Pfam" id="PF10677">
    <property type="entry name" value="DUF2490"/>
    <property type="match status" value="1"/>
</dbReference>
<dbReference type="SUPFAM" id="SSF56935">
    <property type="entry name" value="Porins"/>
    <property type="match status" value="1"/>
</dbReference>
<sequence>MNRNLLVASSAIVLLASATQPALAQVPSNPEQPWGTWFIGTLQLPGSAESRWGGFAEAQARTNALFRQYFYNELKGGVSFDLDKNFTVLLGGGRYATSDYRDRPAGPLNVEKRMWGQVVLTQYSSRLKIEHRYRAEQRWFRFRDDSTSSRQRLRYRLNAFYPLNKKTIGAGTVFLSAYDEIFLNPEGPVLERNRIYLGAGYQFNDHLTLQTGWVNQANYNQPAVRQGQFIPQNTSAKRNIVIALVYRLSRKSNSAAPERLPSQQD</sequence>
<proteinExistence type="predicted"/>
<dbReference type="Proteomes" id="UP000830401">
    <property type="component" value="Chromosome"/>
</dbReference>